<sequence length="142" mass="16097">LASKNAKDVAIEIFSLSKGYNMSGFRVGFAVGNKKMIQALKKYQTHTNAGMFGALQDAATYALNHYDEFLEKQNEIFRRRRDNFESQLKHAHLPFVHSKGGIYIWLHTPPGYDSEAFEQLLLKEKSILVAPGKPFGENGNQY</sequence>
<dbReference type="Proteomes" id="UP000293637">
    <property type="component" value="Unassembled WGS sequence"/>
</dbReference>
<evidence type="ECO:0000256" key="3">
    <source>
        <dbReference type="ARBA" id="ARBA00022679"/>
    </source>
</evidence>
<evidence type="ECO:0000313" key="6">
    <source>
        <dbReference type="EMBL" id="TBW68098.1"/>
    </source>
</evidence>
<protein>
    <recommendedName>
        <fullName evidence="4">Aminotransferase</fullName>
        <ecNumber evidence="4">2.6.1.-</ecNumber>
    </recommendedName>
</protein>
<evidence type="ECO:0000256" key="2">
    <source>
        <dbReference type="ARBA" id="ARBA00022576"/>
    </source>
</evidence>
<organism evidence="6 7">
    <name type="scientific">Staphylococcus lugdunensis</name>
    <dbReference type="NCBI Taxonomy" id="28035"/>
    <lineage>
        <taxon>Bacteria</taxon>
        <taxon>Bacillati</taxon>
        <taxon>Bacillota</taxon>
        <taxon>Bacilli</taxon>
        <taxon>Bacillales</taxon>
        <taxon>Staphylococcaceae</taxon>
        <taxon>Staphylococcus</taxon>
    </lineage>
</organism>
<keyword evidence="3 4" id="KW-0808">Transferase</keyword>
<dbReference type="CDD" id="cd00609">
    <property type="entry name" value="AAT_like"/>
    <property type="match status" value="1"/>
</dbReference>
<dbReference type="PANTHER" id="PTHR42832:SF3">
    <property type="entry name" value="L-GLUTAMINE--4-(METHYLSULFANYL)-2-OXOBUTANOATE AMINOTRANSFERASE"/>
    <property type="match status" value="1"/>
</dbReference>
<dbReference type="InterPro" id="IPR004838">
    <property type="entry name" value="NHTrfase_class1_PyrdxlP-BS"/>
</dbReference>
<feature type="domain" description="Aminotransferase class I/classII large" evidence="5">
    <location>
        <begin position="11"/>
        <end position="137"/>
    </location>
</feature>
<dbReference type="GO" id="GO:0030170">
    <property type="term" value="F:pyridoxal phosphate binding"/>
    <property type="evidence" value="ECO:0007669"/>
    <property type="project" value="InterPro"/>
</dbReference>
<dbReference type="GO" id="GO:0008483">
    <property type="term" value="F:transaminase activity"/>
    <property type="evidence" value="ECO:0007669"/>
    <property type="project" value="UniProtKB-KW"/>
</dbReference>
<reference evidence="6 7" key="1">
    <citation type="journal article" date="2019" name="Sci. Transl. Med.">
        <title>Quorum sensing between bacterial species on the skin protects against epidermal injury in atopic dermatitis.</title>
        <authorList>
            <person name="Williams M.R."/>
        </authorList>
    </citation>
    <scope>NUCLEOTIDE SEQUENCE [LARGE SCALE GENOMIC DNA]</scope>
    <source>
        <strain evidence="6 7">E7</strain>
    </source>
</reference>
<keyword evidence="2 4" id="KW-0032">Aminotransferase</keyword>
<dbReference type="AlphaFoldDB" id="A0A4Q9W1X8"/>
<comment type="cofactor">
    <cofactor evidence="1 4">
        <name>pyridoxal 5'-phosphate</name>
        <dbReference type="ChEBI" id="CHEBI:597326"/>
    </cofactor>
</comment>
<dbReference type="Pfam" id="PF00155">
    <property type="entry name" value="Aminotran_1_2"/>
    <property type="match status" value="1"/>
</dbReference>
<dbReference type="Gene3D" id="3.40.640.10">
    <property type="entry name" value="Type I PLP-dependent aspartate aminotransferase-like (Major domain)"/>
    <property type="match status" value="1"/>
</dbReference>
<dbReference type="SUPFAM" id="SSF53383">
    <property type="entry name" value="PLP-dependent transferases"/>
    <property type="match status" value="1"/>
</dbReference>
<dbReference type="InterPro" id="IPR015421">
    <property type="entry name" value="PyrdxlP-dep_Trfase_major"/>
</dbReference>
<evidence type="ECO:0000256" key="4">
    <source>
        <dbReference type="RuleBase" id="RU000481"/>
    </source>
</evidence>
<evidence type="ECO:0000313" key="7">
    <source>
        <dbReference type="Proteomes" id="UP000293637"/>
    </source>
</evidence>
<dbReference type="EMBL" id="SCHB01000288">
    <property type="protein sequence ID" value="TBW68098.1"/>
    <property type="molecule type" value="Genomic_DNA"/>
</dbReference>
<proteinExistence type="inferred from homology"/>
<dbReference type="InterPro" id="IPR015422">
    <property type="entry name" value="PyrdxlP-dep_Trfase_small"/>
</dbReference>
<feature type="non-terminal residue" evidence="6">
    <location>
        <position position="1"/>
    </location>
</feature>
<name>A0A4Q9W1X8_STALU</name>
<dbReference type="InterPro" id="IPR015424">
    <property type="entry name" value="PyrdxlP-dep_Trfase"/>
</dbReference>
<feature type="non-terminal residue" evidence="6">
    <location>
        <position position="142"/>
    </location>
</feature>
<evidence type="ECO:0000259" key="5">
    <source>
        <dbReference type="Pfam" id="PF00155"/>
    </source>
</evidence>
<comment type="similarity">
    <text evidence="4">Belongs to the class-I pyridoxal-phosphate-dependent aminotransferase family.</text>
</comment>
<evidence type="ECO:0000256" key="1">
    <source>
        <dbReference type="ARBA" id="ARBA00001933"/>
    </source>
</evidence>
<dbReference type="EC" id="2.6.1.-" evidence="4"/>
<comment type="caution">
    <text evidence="6">The sequence shown here is derived from an EMBL/GenBank/DDBJ whole genome shotgun (WGS) entry which is preliminary data.</text>
</comment>
<dbReference type="PROSITE" id="PS00105">
    <property type="entry name" value="AA_TRANSFER_CLASS_1"/>
    <property type="match status" value="1"/>
</dbReference>
<dbReference type="PANTHER" id="PTHR42832">
    <property type="entry name" value="AMINO ACID AMINOTRANSFERASE"/>
    <property type="match status" value="1"/>
</dbReference>
<dbReference type="Gene3D" id="3.90.1150.10">
    <property type="entry name" value="Aspartate Aminotransferase, domain 1"/>
    <property type="match status" value="1"/>
</dbReference>
<gene>
    <name evidence="6" type="ORF">EQ812_13880</name>
</gene>
<dbReference type="InterPro" id="IPR004839">
    <property type="entry name" value="Aminotransferase_I/II_large"/>
</dbReference>
<dbReference type="InterPro" id="IPR050881">
    <property type="entry name" value="LL-DAP_aminotransferase"/>
</dbReference>
<dbReference type="RefSeq" id="WP_131513232.1">
    <property type="nucleotide sequence ID" value="NZ_SCHB01000288.1"/>
</dbReference>
<accession>A0A4Q9W1X8</accession>